<gene>
    <name evidence="2" type="ORF">J5A65_02130</name>
</gene>
<dbReference type="InterPro" id="IPR000600">
    <property type="entry name" value="ROK"/>
</dbReference>
<dbReference type="RefSeq" id="WP_212324699.1">
    <property type="nucleotide sequence ID" value="NZ_AP024463.1"/>
</dbReference>
<proteinExistence type="inferred from homology"/>
<organism evidence="2 3">
    <name type="scientific">Arachnia rubra</name>
    <dbReference type="NCBI Taxonomy" id="1547448"/>
    <lineage>
        <taxon>Bacteria</taxon>
        <taxon>Bacillati</taxon>
        <taxon>Actinomycetota</taxon>
        <taxon>Actinomycetes</taxon>
        <taxon>Propionibacteriales</taxon>
        <taxon>Propionibacteriaceae</taxon>
        <taxon>Arachnia</taxon>
    </lineage>
</organism>
<dbReference type="PANTHER" id="PTHR18964:SF173">
    <property type="entry name" value="GLUCOKINASE"/>
    <property type="match status" value="1"/>
</dbReference>
<name>A0ABX7Y5T8_9ACTN</name>
<protein>
    <submittedName>
        <fullName evidence="2">ROK family transcriptional regulator</fullName>
    </submittedName>
</protein>
<accession>A0ABX7Y5T8</accession>
<dbReference type="InterPro" id="IPR036388">
    <property type="entry name" value="WH-like_DNA-bd_sf"/>
</dbReference>
<dbReference type="Gene3D" id="1.10.10.10">
    <property type="entry name" value="Winged helix-like DNA-binding domain superfamily/Winged helix DNA-binding domain"/>
    <property type="match status" value="1"/>
</dbReference>
<dbReference type="Proteomes" id="UP000678513">
    <property type="component" value="Chromosome"/>
</dbReference>
<comment type="similarity">
    <text evidence="1">Belongs to the ROK (NagC/XylR) family.</text>
</comment>
<evidence type="ECO:0000313" key="2">
    <source>
        <dbReference type="EMBL" id="QUC08570.1"/>
    </source>
</evidence>
<reference evidence="2 3" key="1">
    <citation type="submission" date="2021-03" db="EMBL/GenBank/DDBJ databases">
        <title>Human Oral Microbial Genomes.</title>
        <authorList>
            <person name="Johnston C.D."/>
            <person name="Chen T."/>
            <person name="Dewhirst F.E."/>
        </authorList>
    </citation>
    <scope>NUCLEOTIDE SEQUENCE [LARGE SCALE GENOMIC DNA]</scope>
    <source>
        <strain evidence="2 3">DSMZ 100122</strain>
    </source>
</reference>
<sequence length="372" mass="37869">MARPHPRIPELLADGSATSRADLARLLNVAPSTASTWVGQLIEEGVIIEDGMVSSGGGRPRRRLRLNRPLGHLLVADLGGHHARLGVADQAGGLLHSATAPVAVADGPEKVMESLAGLLREQDAKGPLLGVGLALPGPVQPDPGTVRLPSRMPGWAGFPVREALTELFGVPAIVENDANAMALGEHRAQFGTDGDSITIKAGTAIGSGIIVAGQLYRGATFAAGDVTHTVIHAAGERPCTCGKIGCLETVASGAGIVAGLQEQGAGVETTADVLALTHNGDPEATTMIRTAGSLLGEVLSSVVSFFNPQALFLTGGLASSQHFITAVRARIYDGCHPLMTESLRIEAASLGADAGLSGMAQLTAAAARDAAA</sequence>
<evidence type="ECO:0000256" key="1">
    <source>
        <dbReference type="ARBA" id="ARBA00006479"/>
    </source>
</evidence>
<keyword evidence="3" id="KW-1185">Reference proteome</keyword>
<dbReference type="SUPFAM" id="SSF46785">
    <property type="entry name" value="Winged helix' DNA-binding domain"/>
    <property type="match status" value="1"/>
</dbReference>
<dbReference type="Pfam" id="PF00480">
    <property type="entry name" value="ROK"/>
    <property type="match status" value="1"/>
</dbReference>
<dbReference type="PANTHER" id="PTHR18964">
    <property type="entry name" value="ROK (REPRESSOR, ORF, KINASE) FAMILY"/>
    <property type="match status" value="1"/>
</dbReference>
<dbReference type="SUPFAM" id="SSF53067">
    <property type="entry name" value="Actin-like ATPase domain"/>
    <property type="match status" value="1"/>
</dbReference>
<dbReference type="InterPro" id="IPR036390">
    <property type="entry name" value="WH_DNA-bd_sf"/>
</dbReference>
<evidence type="ECO:0000313" key="3">
    <source>
        <dbReference type="Proteomes" id="UP000678513"/>
    </source>
</evidence>
<dbReference type="InterPro" id="IPR043129">
    <property type="entry name" value="ATPase_NBD"/>
</dbReference>
<dbReference type="Gene3D" id="3.30.420.40">
    <property type="match status" value="2"/>
</dbReference>
<dbReference type="EMBL" id="CP072384">
    <property type="protein sequence ID" value="QUC08570.1"/>
    <property type="molecule type" value="Genomic_DNA"/>
</dbReference>